<dbReference type="PANTHER" id="PTHR43228">
    <property type="entry name" value="TWO-COMPONENT RESPONSE REGULATOR"/>
    <property type="match status" value="1"/>
</dbReference>
<sequence length="129" mass="14263">MTDKGMKILVVDDFPTMRRIIRNLLKELGFENVDEAEDGVIGLEKLRNGGFHFVVSDWNMPNLDGLEMLKQIRADEALKSLPVLMVTAEAKKENIVAAAQAGANGYVVKPFTAATLEEKLTKIFEKIAG</sequence>
<dbReference type="SMART" id="SM00448">
    <property type="entry name" value="REC"/>
    <property type="match status" value="1"/>
</dbReference>
<dbReference type="Proteomes" id="UP000215633">
    <property type="component" value="Unassembled WGS sequence"/>
</dbReference>
<name>A0A261VVA4_9BORD</name>
<proteinExistence type="predicted"/>
<dbReference type="AlphaFoldDB" id="A0A261VVA4"/>
<dbReference type="RefSeq" id="WP_028355523.1">
    <property type="nucleotide sequence ID" value="NZ_NEVT01000005.1"/>
</dbReference>
<dbReference type="NCBIfam" id="NF007901">
    <property type="entry name" value="PRK10610.1"/>
    <property type="match status" value="1"/>
</dbReference>
<reference evidence="4" key="1">
    <citation type="submission" date="2017-05" db="EMBL/GenBank/DDBJ databases">
        <title>Complete and WGS of Bordetella genogroups.</title>
        <authorList>
            <person name="Spilker T."/>
            <person name="Lipuma J."/>
        </authorList>
    </citation>
    <scope>NUCLEOTIDE SEQUENCE [LARGE SCALE GENOMIC DNA]</scope>
    <source>
        <strain evidence="4">AU8256</strain>
    </source>
</reference>
<evidence type="ECO:0000256" key="1">
    <source>
        <dbReference type="PROSITE-ProRule" id="PRU00169"/>
    </source>
</evidence>
<gene>
    <name evidence="3" type="ORF">CAL24_10060</name>
</gene>
<dbReference type="GO" id="GO:0000160">
    <property type="term" value="P:phosphorelay signal transduction system"/>
    <property type="evidence" value="ECO:0007669"/>
    <property type="project" value="InterPro"/>
</dbReference>
<organism evidence="3 4">
    <name type="scientific">Bordetella genomosp. 2</name>
    <dbReference type="NCBI Taxonomy" id="1983456"/>
    <lineage>
        <taxon>Bacteria</taxon>
        <taxon>Pseudomonadati</taxon>
        <taxon>Pseudomonadota</taxon>
        <taxon>Betaproteobacteria</taxon>
        <taxon>Burkholderiales</taxon>
        <taxon>Alcaligenaceae</taxon>
        <taxon>Bordetella</taxon>
    </lineage>
</organism>
<dbReference type="InterPro" id="IPR052048">
    <property type="entry name" value="ST_Response_Regulator"/>
</dbReference>
<dbReference type="EMBL" id="NEVT01000005">
    <property type="protein sequence ID" value="OZI78034.1"/>
    <property type="molecule type" value="Genomic_DNA"/>
</dbReference>
<keyword evidence="1" id="KW-0597">Phosphoprotein</keyword>
<feature type="modified residue" description="4-aspartylphosphate" evidence="1">
    <location>
        <position position="57"/>
    </location>
</feature>
<dbReference type="CDD" id="cd19923">
    <property type="entry name" value="REC_CheY_CheY3"/>
    <property type="match status" value="1"/>
</dbReference>
<evidence type="ECO:0000259" key="2">
    <source>
        <dbReference type="PROSITE" id="PS50110"/>
    </source>
</evidence>
<feature type="domain" description="Response regulatory" evidence="2">
    <location>
        <begin position="7"/>
        <end position="124"/>
    </location>
</feature>
<dbReference type="InterPro" id="IPR011006">
    <property type="entry name" value="CheY-like_superfamily"/>
</dbReference>
<dbReference type="PROSITE" id="PS50110">
    <property type="entry name" value="RESPONSE_REGULATORY"/>
    <property type="match status" value="1"/>
</dbReference>
<accession>A0A261VVA4</accession>
<comment type="caution">
    <text evidence="3">The sequence shown here is derived from an EMBL/GenBank/DDBJ whole genome shotgun (WGS) entry which is preliminary data.</text>
</comment>
<dbReference type="Gene3D" id="3.40.50.2300">
    <property type="match status" value="1"/>
</dbReference>
<dbReference type="PANTHER" id="PTHR43228:SF1">
    <property type="entry name" value="TWO-COMPONENT RESPONSE REGULATOR ARR22"/>
    <property type="match status" value="1"/>
</dbReference>
<evidence type="ECO:0000313" key="4">
    <source>
        <dbReference type="Proteomes" id="UP000215633"/>
    </source>
</evidence>
<keyword evidence="4" id="KW-1185">Reference proteome</keyword>
<dbReference type="Pfam" id="PF00072">
    <property type="entry name" value="Response_reg"/>
    <property type="match status" value="1"/>
</dbReference>
<dbReference type="InterPro" id="IPR001789">
    <property type="entry name" value="Sig_transdc_resp-reg_receiver"/>
</dbReference>
<protein>
    <submittedName>
        <fullName evidence="3">Response regulator</fullName>
    </submittedName>
</protein>
<dbReference type="SUPFAM" id="SSF52172">
    <property type="entry name" value="CheY-like"/>
    <property type="match status" value="1"/>
</dbReference>
<evidence type="ECO:0000313" key="3">
    <source>
        <dbReference type="EMBL" id="OZI78034.1"/>
    </source>
</evidence>